<feature type="domain" description="O-methyltransferase dimerisation" evidence="5">
    <location>
        <begin position="82"/>
        <end position="158"/>
    </location>
</feature>
<dbReference type="Pfam" id="PF08100">
    <property type="entry name" value="Dimerisation"/>
    <property type="match status" value="1"/>
</dbReference>
<feature type="domain" description="O-methyltransferase C-terminal" evidence="4">
    <location>
        <begin position="251"/>
        <end position="383"/>
    </location>
</feature>
<dbReference type="GO" id="GO:0032259">
    <property type="term" value="P:methylation"/>
    <property type="evidence" value="ECO:0007669"/>
    <property type="project" value="UniProtKB-KW"/>
</dbReference>
<evidence type="ECO:0000313" key="7">
    <source>
        <dbReference type="Proteomes" id="UP000620124"/>
    </source>
</evidence>
<dbReference type="EMBL" id="JACAZI010000008">
    <property type="protein sequence ID" value="KAF7354097.1"/>
    <property type="molecule type" value="Genomic_DNA"/>
</dbReference>
<evidence type="ECO:0000259" key="4">
    <source>
        <dbReference type="Pfam" id="PF00891"/>
    </source>
</evidence>
<dbReference type="SUPFAM" id="SSF53335">
    <property type="entry name" value="S-adenosyl-L-methionine-dependent methyltransferases"/>
    <property type="match status" value="1"/>
</dbReference>
<proteinExistence type="predicted"/>
<evidence type="ECO:0000313" key="6">
    <source>
        <dbReference type="EMBL" id="KAF7354097.1"/>
    </source>
</evidence>
<dbReference type="Gene3D" id="3.40.50.150">
    <property type="entry name" value="Vaccinia Virus protein VP39"/>
    <property type="match status" value="1"/>
</dbReference>
<dbReference type="InterPro" id="IPR016461">
    <property type="entry name" value="COMT-like"/>
</dbReference>
<dbReference type="GO" id="GO:0046983">
    <property type="term" value="F:protein dimerization activity"/>
    <property type="evidence" value="ECO:0007669"/>
    <property type="project" value="InterPro"/>
</dbReference>
<name>A0A8H6Y916_9AGAR</name>
<dbReference type="OrthoDB" id="2410195at2759"/>
<dbReference type="InterPro" id="IPR001077">
    <property type="entry name" value="COMT_C"/>
</dbReference>
<gene>
    <name evidence="6" type="ORF">MVEN_01097100</name>
</gene>
<keyword evidence="3" id="KW-0949">S-adenosyl-L-methionine</keyword>
<accession>A0A8H6Y916</accession>
<evidence type="ECO:0000259" key="5">
    <source>
        <dbReference type="Pfam" id="PF08100"/>
    </source>
</evidence>
<organism evidence="6 7">
    <name type="scientific">Mycena venus</name>
    <dbReference type="NCBI Taxonomy" id="2733690"/>
    <lineage>
        <taxon>Eukaryota</taxon>
        <taxon>Fungi</taxon>
        <taxon>Dikarya</taxon>
        <taxon>Basidiomycota</taxon>
        <taxon>Agaricomycotina</taxon>
        <taxon>Agaricomycetes</taxon>
        <taxon>Agaricomycetidae</taxon>
        <taxon>Agaricales</taxon>
        <taxon>Marasmiineae</taxon>
        <taxon>Mycenaceae</taxon>
        <taxon>Mycena</taxon>
    </lineage>
</organism>
<comment type="caution">
    <text evidence="6">The sequence shown here is derived from an EMBL/GenBank/DDBJ whole genome shotgun (WGS) entry which is preliminary data.</text>
</comment>
<dbReference type="PROSITE" id="PS51683">
    <property type="entry name" value="SAM_OMT_II"/>
    <property type="match status" value="1"/>
</dbReference>
<sequence>MHPISTLRQLSNIISDAVDDIERTYGASGKALPSIDQPFNQNDSAEALLKDAVISSATKNIMAAAAQLSATVCDPRRGAVNMSKSFLLSSCLRVASELDVVELLREAGPKGANAADIAAVCKVDAGIMARILRLLATHHVFQEVAPGVFANNRLSSVLDKGKSTSALRSNPADRLTGSSGVAAMAEHSADLGAKSAAYLLEAMTTTPGEDSKLAFNIAFDTTEPLYMWMQEPQNRLPADRFSVAMTGAEPAENILQGFDWSKLPSGGRVVDVGGGIGHVSLMIAKRYPHLRAVNQDLGQAIEISKAHWKETFPEHLEKGLAEFQVHDFFAPQPVKDAAVFLLRGILHNWPDAQAVVILRSLRSAALPSTRLVIGERILPLASRVGSKTDNIPGASRPTAKAPLLPNWGPATADSYLYDLSMQTLLGGVERTLDGFQEVLAEAGWLLVEVHHSQVGLPMSQLVAAPI</sequence>
<keyword evidence="2" id="KW-0808">Transferase</keyword>
<dbReference type="InterPro" id="IPR036388">
    <property type="entry name" value="WH-like_DNA-bd_sf"/>
</dbReference>
<dbReference type="Proteomes" id="UP000620124">
    <property type="component" value="Unassembled WGS sequence"/>
</dbReference>
<dbReference type="Pfam" id="PF00891">
    <property type="entry name" value="Methyltransf_2"/>
    <property type="match status" value="1"/>
</dbReference>
<dbReference type="AlphaFoldDB" id="A0A8H6Y916"/>
<keyword evidence="1" id="KW-0489">Methyltransferase</keyword>
<dbReference type="InterPro" id="IPR036390">
    <property type="entry name" value="WH_DNA-bd_sf"/>
</dbReference>
<dbReference type="PANTHER" id="PTHR43712">
    <property type="entry name" value="PUTATIVE (AFU_ORTHOLOGUE AFUA_4G14580)-RELATED"/>
    <property type="match status" value="1"/>
</dbReference>
<evidence type="ECO:0008006" key="8">
    <source>
        <dbReference type="Google" id="ProtNLM"/>
    </source>
</evidence>
<keyword evidence="7" id="KW-1185">Reference proteome</keyword>
<dbReference type="PANTHER" id="PTHR43712:SF2">
    <property type="entry name" value="O-METHYLTRANSFERASE CICE"/>
    <property type="match status" value="1"/>
</dbReference>
<dbReference type="Gene3D" id="1.10.10.10">
    <property type="entry name" value="Winged helix-like DNA-binding domain superfamily/Winged helix DNA-binding domain"/>
    <property type="match status" value="1"/>
</dbReference>
<dbReference type="GO" id="GO:0008171">
    <property type="term" value="F:O-methyltransferase activity"/>
    <property type="evidence" value="ECO:0007669"/>
    <property type="project" value="InterPro"/>
</dbReference>
<dbReference type="SUPFAM" id="SSF46785">
    <property type="entry name" value="Winged helix' DNA-binding domain"/>
    <property type="match status" value="1"/>
</dbReference>
<dbReference type="InterPro" id="IPR029063">
    <property type="entry name" value="SAM-dependent_MTases_sf"/>
</dbReference>
<evidence type="ECO:0000256" key="2">
    <source>
        <dbReference type="ARBA" id="ARBA00022679"/>
    </source>
</evidence>
<protein>
    <recommendedName>
        <fullName evidence="8">S-adenosyl-L-methionine-dependent methyltransferase</fullName>
    </recommendedName>
</protein>
<evidence type="ECO:0000256" key="1">
    <source>
        <dbReference type="ARBA" id="ARBA00022603"/>
    </source>
</evidence>
<evidence type="ECO:0000256" key="3">
    <source>
        <dbReference type="ARBA" id="ARBA00022691"/>
    </source>
</evidence>
<reference evidence="6" key="1">
    <citation type="submission" date="2020-05" db="EMBL/GenBank/DDBJ databases">
        <title>Mycena genomes resolve the evolution of fungal bioluminescence.</title>
        <authorList>
            <person name="Tsai I.J."/>
        </authorList>
    </citation>
    <scope>NUCLEOTIDE SEQUENCE</scope>
    <source>
        <strain evidence="6">CCC161011</strain>
    </source>
</reference>
<dbReference type="InterPro" id="IPR012967">
    <property type="entry name" value="COMT_dimerisation"/>
</dbReference>